<evidence type="ECO:0000256" key="1">
    <source>
        <dbReference type="SAM" id="MobiDB-lite"/>
    </source>
</evidence>
<organism evidence="2 3">
    <name type="scientific">Limulus polyphemus</name>
    <name type="common">Atlantic horseshoe crab</name>
    <dbReference type="NCBI Taxonomy" id="6850"/>
    <lineage>
        <taxon>Eukaryota</taxon>
        <taxon>Metazoa</taxon>
        <taxon>Ecdysozoa</taxon>
        <taxon>Arthropoda</taxon>
        <taxon>Chelicerata</taxon>
        <taxon>Merostomata</taxon>
        <taxon>Xiphosura</taxon>
        <taxon>Limulidae</taxon>
        <taxon>Limulus</taxon>
    </lineage>
</organism>
<protein>
    <submittedName>
        <fullName evidence="3">Uncharacterized protein LOC106472931</fullName>
    </submittedName>
</protein>
<gene>
    <name evidence="3" type="primary">LOC106472931</name>
</gene>
<feature type="region of interest" description="Disordered" evidence="1">
    <location>
        <begin position="25"/>
        <end position="61"/>
    </location>
</feature>
<evidence type="ECO:0000313" key="3">
    <source>
        <dbReference type="RefSeq" id="XP_013789055.2"/>
    </source>
</evidence>
<name>A0ABM1BUR3_LIMPO</name>
<dbReference type="GeneID" id="106472931"/>
<sequence>MHPTNGSQPPLSMIKLESPANYYNSYSSPTDYRGLDPPSGDHLPEEGMPCSSPTHQSPSPAIGYRAKRLRRLSFSEEDMTRTAETSGYYCHSAADLTNHAVWGSDIEHGRIHIVRTGNPPALTSPHLLHQAKVKSGTPNSFVPVSGGSPGLREAVIYHQEAPRANKKPVSPHNSETLTHQPGTVNLACPPSSSLGGPVPPSGSYNLGSGLGKYQENGDTFSDFVNLVCQEAQSAVPQQIAESGARTAAKHPHFYNTSMFYPAPPGPKARQVALVKITDLNSSTSSPPVQTSVATGNSRIPSTNLIVRENRVQTVTSSGLVGSMLSSGQELPMVNRPVITGIGRTDHSFSHFHPQSQIFPYPNISPANGTSGVISPPSIAMFTSSVTASRSSPRTTPISRWNPPFITLDDNMDYNVMAGLVTGQTSEEEPPQLLGTEERFFSAVHCNEPIDTSINHATTPTKSQPS</sequence>
<dbReference type="Proteomes" id="UP000694941">
    <property type="component" value="Unplaced"/>
</dbReference>
<proteinExistence type="predicted"/>
<keyword evidence="2" id="KW-1185">Reference proteome</keyword>
<accession>A0ABM1BUR3</accession>
<dbReference type="RefSeq" id="XP_013789055.2">
    <property type="nucleotide sequence ID" value="XM_013933601.2"/>
</dbReference>
<reference evidence="3" key="1">
    <citation type="submission" date="2025-08" db="UniProtKB">
        <authorList>
            <consortium name="RefSeq"/>
        </authorList>
    </citation>
    <scope>IDENTIFICATION</scope>
    <source>
        <tissue evidence="3">Muscle</tissue>
    </source>
</reference>
<evidence type="ECO:0000313" key="2">
    <source>
        <dbReference type="Proteomes" id="UP000694941"/>
    </source>
</evidence>